<dbReference type="InParanoid" id="Q0EW29"/>
<evidence type="ECO:0000313" key="1">
    <source>
        <dbReference type="EMBL" id="EAU53526.1"/>
    </source>
</evidence>
<name>Q0EW29_9PROT</name>
<dbReference type="EMBL" id="AATS01000022">
    <property type="protein sequence ID" value="EAU53526.1"/>
    <property type="molecule type" value="Genomic_DNA"/>
</dbReference>
<dbReference type="AlphaFoldDB" id="Q0EW29"/>
<gene>
    <name evidence="1" type="ORF">SPV1_09919</name>
</gene>
<reference evidence="1 2" key="1">
    <citation type="submission" date="2006-09" db="EMBL/GenBank/DDBJ databases">
        <authorList>
            <person name="Emerson D."/>
            <person name="Ferriera S."/>
            <person name="Johnson J."/>
            <person name="Kravitz S."/>
            <person name="Halpern A."/>
            <person name="Remington K."/>
            <person name="Beeson K."/>
            <person name="Tran B."/>
            <person name="Rogers Y.-H."/>
            <person name="Friedman R."/>
            <person name="Venter J.C."/>
        </authorList>
    </citation>
    <scope>NUCLEOTIDE SEQUENCE [LARGE SCALE GENOMIC DNA]</scope>
    <source>
        <strain evidence="1 2">PV-1</strain>
    </source>
</reference>
<accession>Q0EW29</accession>
<dbReference type="Proteomes" id="UP000005297">
    <property type="component" value="Unassembled WGS sequence"/>
</dbReference>
<evidence type="ECO:0000313" key="2">
    <source>
        <dbReference type="Proteomes" id="UP000005297"/>
    </source>
</evidence>
<dbReference type="HOGENOM" id="CLU_2167937_0_0_0"/>
<protein>
    <recommendedName>
        <fullName evidence="3">STAS/SEC14 domain-containing protein</fullName>
    </recommendedName>
</protein>
<sequence length="110" mass="12478">MFSGEVSGDEIFESNLELHTDIRFKGIQYIINDFSGVTDHSIDLGHTEVYASTDKIISKTKHTLAIALVVPQAHFFDLAKNYCDLMRGQTFECNIFQTVEDARSWISKSE</sequence>
<organism evidence="1 2">
    <name type="scientific">Mariprofundus ferrooxydans PV-1</name>
    <dbReference type="NCBI Taxonomy" id="314345"/>
    <lineage>
        <taxon>Bacteria</taxon>
        <taxon>Pseudomonadati</taxon>
        <taxon>Pseudomonadota</taxon>
        <taxon>Candidatius Mariprofundia</taxon>
        <taxon>Mariprofundales</taxon>
        <taxon>Mariprofundaceae</taxon>
        <taxon>Mariprofundus</taxon>
    </lineage>
</organism>
<evidence type="ECO:0008006" key="3">
    <source>
        <dbReference type="Google" id="ProtNLM"/>
    </source>
</evidence>
<comment type="caution">
    <text evidence="1">The sequence shown here is derived from an EMBL/GenBank/DDBJ whole genome shotgun (WGS) entry which is preliminary data.</text>
</comment>
<proteinExistence type="predicted"/>
<keyword evidence="2" id="KW-1185">Reference proteome</keyword>